<dbReference type="EMBL" id="QWKP01000193">
    <property type="protein sequence ID" value="RHA40712.1"/>
    <property type="molecule type" value="Genomic_DNA"/>
</dbReference>
<dbReference type="AlphaFoldDB" id="A0A413RLB6"/>
<keyword evidence="5" id="KW-1185">Reference proteome</keyword>
<sequence>MFIIGVTWEGSEVVVELRLATVADAEDIGRFQTRSWDQTYRGTVPDAYLDATAWQLRASRWHSRIVGDRVVWLARHRGDVVGVASTASTDVARGDLPALELASIYVDASQHGSGLAAELLEAAIGDAPAHLWVFTSNLRAQRFYAKHRFVATDEHQSDPDTGLGETRWVRR</sequence>
<dbReference type="Gene3D" id="3.40.630.30">
    <property type="match status" value="1"/>
</dbReference>
<keyword evidence="2" id="KW-0012">Acyltransferase</keyword>
<dbReference type="PROSITE" id="PS51186">
    <property type="entry name" value="GNAT"/>
    <property type="match status" value="1"/>
</dbReference>
<evidence type="ECO:0000313" key="4">
    <source>
        <dbReference type="EMBL" id="RHA40712.1"/>
    </source>
</evidence>
<comment type="caution">
    <text evidence="4">The sequence shown here is derived from an EMBL/GenBank/DDBJ whole genome shotgun (WGS) entry which is preliminary data.</text>
</comment>
<dbReference type="PANTHER" id="PTHR43877">
    <property type="entry name" value="AMINOALKYLPHOSPHONATE N-ACETYLTRANSFERASE-RELATED-RELATED"/>
    <property type="match status" value="1"/>
</dbReference>
<evidence type="ECO:0000259" key="3">
    <source>
        <dbReference type="PROSITE" id="PS51186"/>
    </source>
</evidence>
<evidence type="ECO:0000313" key="5">
    <source>
        <dbReference type="Proteomes" id="UP000283374"/>
    </source>
</evidence>
<protein>
    <submittedName>
        <fullName evidence="4">GNAT family N-acetyltransferase</fullName>
    </submittedName>
</protein>
<dbReference type="InterPro" id="IPR050832">
    <property type="entry name" value="Bact_Acetyltransf"/>
</dbReference>
<feature type="domain" description="N-acetyltransferase" evidence="3">
    <location>
        <begin position="15"/>
        <end position="171"/>
    </location>
</feature>
<reference evidence="4 5" key="1">
    <citation type="submission" date="2018-08" db="EMBL/GenBank/DDBJ databases">
        <title>Cellulomonas rhizosphaerae sp. nov., a novel actinomycete isolated from soil.</title>
        <authorList>
            <person name="Tian Y."/>
        </authorList>
    </citation>
    <scope>NUCLEOTIDE SEQUENCE [LARGE SCALE GENOMIC DNA]</scope>
    <source>
        <strain evidence="4 5">NEAU-TCZ24</strain>
    </source>
</reference>
<organism evidence="4 5">
    <name type="scientific">Cellulomonas rhizosphaerae</name>
    <dbReference type="NCBI Taxonomy" id="2293719"/>
    <lineage>
        <taxon>Bacteria</taxon>
        <taxon>Bacillati</taxon>
        <taxon>Actinomycetota</taxon>
        <taxon>Actinomycetes</taxon>
        <taxon>Micrococcales</taxon>
        <taxon>Cellulomonadaceae</taxon>
        <taxon>Cellulomonas</taxon>
    </lineage>
</organism>
<proteinExistence type="predicted"/>
<dbReference type="SUPFAM" id="SSF55729">
    <property type="entry name" value="Acyl-CoA N-acyltransferases (Nat)"/>
    <property type="match status" value="1"/>
</dbReference>
<accession>A0A413RLB6</accession>
<dbReference type="Pfam" id="PF00583">
    <property type="entry name" value="Acetyltransf_1"/>
    <property type="match status" value="1"/>
</dbReference>
<dbReference type="InterPro" id="IPR000182">
    <property type="entry name" value="GNAT_dom"/>
</dbReference>
<keyword evidence="1 4" id="KW-0808">Transferase</keyword>
<evidence type="ECO:0000256" key="1">
    <source>
        <dbReference type="ARBA" id="ARBA00022679"/>
    </source>
</evidence>
<gene>
    <name evidence="4" type="ORF">D1825_09855</name>
</gene>
<dbReference type="InterPro" id="IPR016181">
    <property type="entry name" value="Acyl_CoA_acyltransferase"/>
</dbReference>
<dbReference type="GO" id="GO:0016747">
    <property type="term" value="F:acyltransferase activity, transferring groups other than amino-acyl groups"/>
    <property type="evidence" value="ECO:0007669"/>
    <property type="project" value="InterPro"/>
</dbReference>
<dbReference type="CDD" id="cd04301">
    <property type="entry name" value="NAT_SF"/>
    <property type="match status" value="1"/>
</dbReference>
<evidence type="ECO:0000256" key="2">
    <source>
        <dbReference type="ARBA" id="ARBA00023315"/>
    </source>
</evidence>
<name>A0A413RLB6_9CELL</name>
<dbReference type="Proteomes" id="UP000283374">
    <property type="component" value="Unassembled WGS sequence"/>
</dbReference>